<feature type="repeat" description="TPR" evidence="3">
    <location>
        <begin position="15"/>
        <end position="48"/>
    </location>
</feature>
<accession>A0A6I4IE03</accession>
<dbReference type="PANTHER" id="PTHR44943">
    <property type="entry name" value="CELLULOSE SYNTHASE OPERON PROTEIN C"/>
    <property type="match status" value="1"/>
</dbReference>
<dbReference type="EMBL" id="WQLW01000001">
    <property type="protein sequence ID" value="MVO07834.1"/>
    <property type="molecule type" value="Genomic_DNA"/>
</dbReference>
<dbReference type="SMART" id="SM00028">
    <property type="entry name" value="TPR"/>
    <property type="match status" value="3"/>
</dbReference>
<dbReference type="InterPro" id="IPR051685">
    <property type="entry name" value="Ycf3/AcsC/BcsC/TPR_MFPF"/>
</dbReference>
<dbReference type="InterPro" id="IPR011990">
    <property type="entry name" value="TPR-like_helical_dom_sf"/>
</dbReference>
<evidence type="ECO:0000313" key="4">
    <source>
        <dbReference type="EMBL" id="MVO07834.1"/>
    </source>
</evidence>
<keyword evidence="2 3" id="KW-0802">TPR repeat</keyword>
<name>A0A6I4IE03_9FLAO</name>
<dbReference type="Pfam" id="PF13181">
    <property type="entry name" value="TPR_8"/>
    <property type="match status" value="1"/>
</dbReference>
<comment type="caution">
    <text evidence="4">The sequence shown here is derived from an EMBL/GenBank/DDBJ whole genome shotgun (WGS) entry which is preliminary data.</text>
</comment>
<keyword evidence="5" id="KW-1185">Reference proteome</keyword>
<evidence type="ECO:0000256" key="1">
    <source>
        <dbReference type="ARBA" id="ARBA00022737"/>
    </source>
</evidence>
<evidence type="ECO:0000313" key="5">
    <source>
        <dbReference type="Proteomes" id="UP000431264"/>
    </source>
</evidence>
<dbReference type="OrthoDB" id="1416278at2"/>
<dbReference type="Proteomes" id="UP000431264">
    <property type="component" value="Unassembled WGS sequence"/>
</dbReference>
<keyword evidence="1" id="KW-0677">Repeat</keyword>
<dbReference type="AlphaFoldDB" id="A0A6I4IE03"/>
<dbReference type="PANTHER" id="PTHR44943:SF8">
    <property type="entry name" value="TPR REPEAT-CONTAINING PROTEIN MJ0263"/>
    <property type="match status" value="1"/>
</dbReference>
<dbReference type="RefSeq" id="WP_140996230.1">
    <property type="nucleotide sequence ID" value="NZ_VDCZ01000001.1"/>
</dbReference>
<gene>
    <name evidence="4" type="ORF">GOQ30_01485</name>
</gene>
<evidence type="ECO:0000256" key="2">
    <source>
        <dbReference type="ARBA" id="ARBA00022803"/>
    </source>
</evidence>
<dbReference type="PROSITE" id="PS50005">
    <property type="entry name" value="TPR"/>
    <property type="match status" value="1"/>
</dbReference>
<organism evidence="4 5">
    <name type="scientific">Flavobacterium profundi</name>
    <dbReference type="NCBI Taxonomy" id="1774945"/>
    <lineage>
        <taxon>Bacteria</taxon>
        <taxon>Pseudomonadati</taxon>
        <taxon>Bacteroidota</taxon>
        <taxon>Flavobacteriia</taxon>
        <taxon>Flavobacteriales</taxon>
        <taxon>Flavobacteriaceae</taxon>
        <taxon>Flavobacterium</taxon>
    </lineage>
</organism>
<dbReference type="SUPFAM" id="SSF48452">
    <property type="entry name" value="TPR-like"/>
    <property type="match status" value="1"/>
</dbReference>
<protein>
    <submittedName>
        <fullName evidence="4">Uncharacterized protein</fullName>
    </submittedName>
</protein>
<sequence>MYKFVVLFLPWIVFSQSNFEKGETLFNQKKYDEANVYFEAYLKIKPNDSKTIEYLGDIAGYYKKWDEAMVKYKSLRDRFPNNANYHYKYGGAMGMKAKGSNKFKALGMIDEIEDSFKTAAKLDPKHTDTRWALVILYLELPAIVGGSEKKAQLYADELMAISKIDGYMAKGHIDEYFERYASAEKYYLKGVQLTRSKTAYQRLINLYKKMNLPHKVKIAQEESDTYNN</sequence>
<reference evidence="5" key="1">
    <citation type="submission" date="2019-05" db="EMBL/GenBank/DDBJ databases">
        <title>Flavobacterium profundi sp. nov., isolated from a deep-sea seamount.</title>
        <authorList>
            <person name="Zhang D.-C."/>
        </authorList>
    </citation>
    <scope>NUCLEOTIDE SEQUENCE [LARGE SCALE GENOMIC DNA]</scope>
    <source>
        <strain evidence="5">TP390</strain>
    </source>
</reference>
<dbReference type="Gene3D" id="1.25.40.10">
    <property type="entry name" value="Tetratricopeptide repeat domain"/>
    <property type="match status" value="1"/>
</dbReference>
<evidence type="ECO:0000256" key="3">
    <source>
        <dbReference type="PROSITE-ProRule" id="PRU00339"/>
    </source>
</evidence>
<dbReference type="InterPro" id="IPR019734">
    <property type="entry name" value="TPR_rpt"/>
</dbReference>
<proteinExistence type="predicted"/>